<proteinExistence type="predicted"/>
<protein>
    <submittedName>
        <fullName evidence="1">Uncharacterized protein</fullName>
    </submittedName>
</protein>
<accession>A0A7G6WW71</accession>
<reference evidence="1 2" key="2">
    <citation type="journal article" date="2020" name="Microbiol. Resour. Announc.">
        <title>Antarctic desert soil bacteria exhibit high novel natural product potential, evaluated through long-read genome sequencing and comparative genomics.</title>
        <authorList>
            <person name="Benaud N."/>
            <person name="Edwards R.J."/>
            <person name="Amos T.G."/>
            <person name="D'Agostino P.M."/>
            <person name="Gutierrez-Chavez C."/>
            <person name="Montgomery K."/>
            <person name="Nicetic I."/>
            <person name="Ferrari B.C."/>
        </authorList>
    </citation>
    <scope>NUCLEOTIDE SEQUENCE [LARGE SCALE GENOMIC DNA]</scope>
    <source>
        <strain evidence="1 2">SPB151</strain>
    </source>
</reference>
<evidence type="ECO:0000313" key="1">
    <source>
        <dbReference type="EMBL" id="QNE18236.1"/>
    </source>
</evidence>
<evidence type="ECO:0000313" key="2">
    <source>
        <dbReference type="Proteomes" id="UP000515563"/>
    </source>
</evidence>
<dbReference type="Proteomes" id="UP000515563">
    <property type="component" value="Chromosome"/>
</dbReference>
<gene>
    <name evidence="1" type="ORF">F1D05_10430</name>
</gene>
<sequence length="88" mass="9361">MQRFELVRYTDVSGVSGTGIVAEGIQFSDGSVALRWLSQYPCTAVWESLEALLAIHGHSGSTVVRWIDQASGEADECAGLGTEECPAS</sequence>
<organism evidence="1 2">
    <name type="scientific">Kribbella qitaiheensis</name>
    <dbReference type="NCBI Taxonomy" id="1544730"/>
    <lineage>
        <taxon>Bacteria</taxon>
        <taxon>Bacillati</taxon>
        <taxon>Actinomycetota</taxon>
        <taxon>Actinomycetes</taxon>
        <taxon>Propionibacteriales</taxon>
        <taxon>Kribbellaceae</taxon>
        <taxon>Kribbella</taxon>
    </lineage>
</organism>
<dbReference type="EMBL" id="CP043661">
    <property type="protein sequence ID" value="QNE18236.1"/>
    <property type="molecule type" value="Genomic_DNA"/>
</dbReference>
<keyword evidence="2" id="KW-1185">Reference proteome</keyword>
<dbReference type="KEGG" id="kqi:F1D05_10430"/>
<name>A0A7G6WW71_9ACTN</name>
<reference evidence="2" key="1">
    <citation type="submission" date="2019-09" db="EMBL/GenBank/DDBJ databases">
        <title>Antimicrobial potential of Antarctic Bacteria.</title>
        <authorList>
            <person name="Benaud N."/>
            <person name="Edwards R.J."/>
            <person name="Ferrari B.C."/>
        </authorList>
    </citation>
    <scope>NUCLEOTIDE SEQUENCE [LARGE SCALE GENOMIC DNA]</scope>
    <source>
        <strain evidence="2">SPB151</strain>
    </source>
</reference>
<dbReference type="AlphaFoldDB" id="A0A7G6WW71"/>
<dbReference type="RefSeq" id="WP_185447232.1">
    <property type="nucleotide sequence ID" value="NZ_CP043661.1"/>
</dbReference>